<comment type="similarity">
    <text evidence="3 11">Belongs to the peptidase M49 family.</text>
</comment>
<keyword evidence="7 11" id="KW-0479">Metal-binding</keyword>
<dbReference type="InterPro" id="IPR039461">
    <property type="entry name" value="Peptidase_M49"/>
</dbReference>
<feature type="binding site" evidence="13">
    <location>
        <position position="502"/>
    </location>
    <ligand>
        <name>Zn(2+)</name>
        <dbReference type="ChEBI" id="CHEBI:29105"/>
        <note>catalytic</note>
    </ligand>
</feature>
<keyword evidence="10 11" id="KW-0482">Metalloprotease</keyword>
<comment type="caution">
    <text evidence="14">The sequence shown here is derived from an EMBL/GenBank/DDBJ whole genome shotgun (WGS) entry which is preliminary data.</text>
</comment>
<evidence type="ECO:0000256" key="8">
    <source>
        <dbReference type="ARBA" id="ARBA00022801"/>
    </source>
</evidence>
<comment type="catalytic activity">
    <reaction evidence="1 11">
        <text>Release of an N-terminal dipeptide from a peptide comprising four or more residues, with broad specificity. Also acts on dipeptidyl 2-naphthylamides.</text>
        <dbReference type="EC" id="3.4.14.4"/>
    </reaction>
</comment>
<comment type="cofactor">
    <cofactor evidence="11 13">
        <name>Zn(2+)</name>
        <dbReference type="ChEBI" id="CHEBI:29105"/>
    </cofactor>
    <text evidence="11 13">Binds 1 zinc ion per subunit.</text>
</comment>
<evidence type="ECO:0000256" key="11">
    <source>
        <dbReference type="PIRNR" id="PIRNR007828"/>
    </source>
</evidence>
<evidence type="ECO:0000256" key="4">
    <source>
        <dbReference type="ARBA" id="ARBA00022438"/>
    </source>
</evidence>
<comment type="subcellular location">
    <subcellularLocation>
        <location evidence="2">Cytoplasm</location>
    </subcellularLocation>
</comment>
<dbReference type="EMBL" id="JAWIZZ010000047">
    <property type="protein sequence ID" value="KAK5779374.1"/>
    <property type="molecule type" value="Genomic_DNA"/>
</dbReference>
<dbReference type="GO" id="GO:0005737">
    <property type="term" value="C:cytoplasm"/>
    <property type="evidence" value="ECO:0007669"/>
    <property type="project" value="UniProtKB-SubCell"/>
</dbReference>
<dbReference type="GO" id="GO:0008239">
    <property type="term" value="F:dipeptidyl-peptidase activity"/>
    <property type="evidence" value="ECO:0007669"/>
    <property type="project" value="UniProtKB-UniRule"/>
</dbReference>
<evidence type="ECO:0000256" key="12">
    <source>
        <dbReference type="PIRSR" id="PIRSR007828-1"/>
    </source>
</evidence>
<dbReference type="Pfam" id="PF03571">
    <property type="entry name" value="Peptidase_M49"/>
    <property type="match status" value="1"/>
</dbReference>
<dbReference type="GO" id="GO:0006508">
    <property type="term" value="P:proteolysis"/>
    <property type="evidence" value="ECO:0007669"/>
    <property type="project" value="UniProtKB-KW"/>
</dbReference>
<evidence type="ECO:0000256" key="6">
    <source>
        <dbReference type="ARBA" id="ARBA00022670"/>
    </source>
</evidence>
<dbReference type="GO" id="GO:0008235">
    <property type="term" value="F:metalloexopeptidase activity"/>
    <property type="evidence" value="ECO:0007669"/>
    <property type="project" value="InterPro"/>
</dbReference>
<keyword evidence="8 11" id="KW-0378">Hydrolase</keyword>
<dbReference type="InterPro" id="IPR005317">
    <property type="entry name" value="Dipeptidyl-peptase3"/>
</dbReference>
<keyword evidence="4 11" id="KW-0031">Aminopeptidase</keyword>
<name>A0AAN7W1N1_9SACH</name>
<dbReference type="PANTHER" id="PTHR23422:SF11">
    <property type="entry name" value="DIPEPTIDYL PEPTIDASE 3"/>
    <property type="match status" value="1"/>
</dbReference>
<protein>
    <recommendedName>
        <fullName evidence="11">Dipeptidyl peptidase 3</fullName>
        <ecNumber evidence="11">3.4.14.4</ecNumber>
    </recommendedName>
    <alternativeName>
        <fullName evidence="11">Dipeptidyl aminopeptidase III</fullName>
    </alternativeName>
    <alternativeName>
        <fullName evidence="11">Dipeptidyl peptidase III</fullName>
    </alternativeName>
</protein>
<accession>A0AAN7W1N1</accession>
<dbReference type="AlphaFoldDB" id="A0AAN7W1N1"/>
<evidence type="ECO:0000256" key="10">
    <source>
        <dbReference type="ARBA" id="ARBA00023049"/>
    </source>
</evidence>
<dbReference type="Gene3D" id="3.30.540.30">
    <property type="match status" value="2"/>
</dbReference>
<keyword evidence="15" id="KW-1185">Reference proteome</keyword>
<feature type="binding site" evidence="13">
    <location>
        <position position="444"/>
    </location>
    <ligand>
        <name>Zn(2+)</name>
        <dbReference type="ChEBI" id="CHEBI:29105"/>
        <note>catalytic</note>
    </ligand>
</feature>
<dbReference type="FunFam" id="3.30.540.30:FF:000001">
    <property type="entry name" value="Dipeptidyl peptidase 3"/>
    <property type="match status" value="1"/>
</dbReference>
<evidence type="ECO:0000256" key="7">
    <source>
        <dbReference type="ARBA" id="ARBA00022723"/>
    </source>
</evidence>
<keyword evidence="9 11" id="KW-0862">Zinc</keyword>
<dbReference type="PANTHER" id="PTHR23422">
    <property type="entry name" value="DIPEPTIDYL PEPTIDASE III-RELATED"/>
    <property type="match status" value="1"/>
</dbReference>
<keyword evidence="5 11" id="KW-0963">Cytoplasm</keyword>
<keyword evidence="6 11" id="KW-0645">Protease</keyword>
<evidence type="ECO:0000256" key="13">
    <source>
        <dbReference type="PIRSR" id="PIRSR007828-2"/>
    </source>
</evidence>
<dbReference type="GO" id="GO:0046872">
    <property type="term" value="F:metal ion binding"/>
    <property type="evidence" value="ECO:0007669"/>
    <property type="project" value="UniProtKB-KW"/>
</dbReference>
<sequence length="760" mass="86563">MSKYVADHEAPLTMLSVKEYFPQLTEKEQKYAHYMSKASHAGTRVVLRQVSHESEAIFDLLLSIHKGLKGKYPTDIEQVDLYLDYVSQFLGNLGNYKSFGDSKFIPGCSQDTWFKLMERCQINPSDKVTALNCPYSTIHDLVVKGIYYVDDQVSMLGFPADGYVSSYYLGDPISLDDMKLLKNEIFASLSILPENTRIKKDLQNSQFEILIASVNLNNAIPHEYPSEDIKLSNGFTVKFKFGDHSTELALVVKYLKLARENAANDIQYKMLTEYINHFQTGSSKAHKESQKLWVKDLSPTVETNIGFIETYREPSGIIGEYESLVSIQNKLRTAKFATMVSNAENFISLLPWSQDYEKPKFNPPDFTSLEVLTFTGSGIPAGINIPNYDDVRLTIGFKNVSLGNILSASTKASKKFPPSFITEEDRLIFDKYQGESFEVQVGIHELLGHGSGKLLMEVEPGKFNFDIKNPPLGLDGKLVSTYYKVGETWGSRFGSLAGAFEETRAEVVAMYLITNRELLEIFGFKTREEQDNVIYAGYLQMARAGLLALEYWDPKTGKWGQPHMQARFSIMKTFLNHCSDNNFLTLEKDTKGELYIKLRKDLIETAGYECVKDYLHHLHVYKCSADVERGTQYYVDRSTVTPELAQYRDLVISKRLPRRQFIQANTIIDGDKVELKEYEETPLGMIESFIERESDLRSALGHLFGQMTLKRGSKKKNNSLAYNIAVSISYNEFDFSTRMLCFEFKKAARRTLDKTLEVLE</sequence>
<evidence type="ECO:0000256" key="3">
    <source>
        <dbReference type="ARBA" id="ARBA00010200"/>
    </source>
</evidence>
<reference evidence="15" key="1">
    <citation type="submission" date="2023-07" db="EMBL/GenBank/DDBJ databases">
        <title>A draft genome of Kazachstania heterogenica Y-27499.</title>
        <authorList>
            <person name="Donic C."/>
            <person name="Kralova J.S."/>
            <person name="Fidel L."/>
            <person name="Ben-Dor S."/>
            <person name="Jung S."/>
        </authorList>
    </citation>
    <scope>NUCLEOTIDE SEQUENCE [LARGE SCALE GENOMIC DNA]</scope>
    <source>
        <strain evidence="15">Y27499</strain>
    </source>
</reference>
<evidence type="ECO:0000256" key="5">
    <source>
        <dbReference type="ARBA" id="ARBA00022490"/>
    </source>
</evidence>
<feature type="active site" evidence="12">
    <location>
        <position position="445"/>
    </location>
</feature>
<gene>
    <name evidence="14" type="ORF">RI543_003265</name>
</gene>
<evidence type="ECO:0000256" key="9">
    <source>
        <dbReference type="ARBA" id="ARBA00022833"/>
    </source>
</evidence>
<feature type="binding site" evidence="13">
    <location>
        <position position="449"/>
    </location>
    <ligand>
        <name>Zn(2+)</name>
        <dbReference type="ChEBI" id="CHEBI:29105"/>
        <note>catalytic</note>
    </ligand>
</feature>
<dbReference type="PIRSF" id="PIRSF007828">
    <property type="entry name" value="Dipeptidyl-peptidase_III"/>
    <property type="match status" value="1"/>
</dbReference>
<dbReference type="Proteomes" id="UP001306508">
    <property type="component" value="Unassembled WGS sequence"/>
</dbReference>
<proteinExistence type="inferred from homology"/>
<evidence type="ECO:0000256" key="1">
    <source>
        <dbReference type="ARBA" id="ARBA00001336"/>
    </source>
</evidence>
<evidence type="ECO:0000256" key="2">
    <source>
        <dbReference type="ARBA" id="ARBA00004496"/>
    </source>
</evidence>
<dbReference type="Gene3D" id="3.30.70.2600">
    <property type="match status" value="1"/>
</dbReference>
<evidence type="ECO:0000313" key="14">
    <source>
        <dbReference type="EMBL" id="KAK5779374.1"/>
    </source>
</evidence>
<organism evidence="14 15">
    <name type="scientific">Arxiozyma heterogenica</name>
    <dbReference type="NCBI Taxonomy" id="278026"/>
    <lineage>
        <taxon>Eukaryota</taxon>
        <taxon>Fungi</taxon>
        <taxon>Dikarya</taxon>
        <taxon>Ascomycota</taxon>
        <taxon>Saccharomycotina</taxon>
        <taxon>Saccharomycetes</taxon>
        <taxon>Saccharomycetales</taxon>
        <taxon>Saccharomycetaceae</taxon>
        <taxon>Arxiozyma</taxon>
    </lineage>
</organism>
<evidence type="ECO:0000313" key="15">
    <source>
        <dbReference type="Proteomes" id="UP001306508"/>
    </source>
</evidence>
<dbReference type="EC" id="3.4.14.4" evidence="11"/>
<dbReference type="GO" id="GO:0004177">
    <property type="term" value="F:aminopeptidase activity"/>
    <property type="evidence" value="ECO:0007669"/>
    <property type="project" value="UniProtKB-KW"/>
</dbReference>